<dbReference type="CDD" id="cd04301">
    <property type="entry name" value="NAT_SF"/>
    <property type="match status" value="1"/>
</dbReference>
<accession>A0A9X4AJS0</accession>
<dbReference type="PROSITE" id="PS51186">
    <property type="entry name" value="GNAT"/>
    <property type="match status" value="1"/>
</dbReference>
<dbReference type="AlphaFoldDB" id="A0A9X4AJS0"/>
<dbReference type="Gene3D" id="3.40.630.30">
    <property type="match status" value="1"/>
</dbReference>
<sequence length="148" mass="16996">MNVIELTLERVEVCTKLYMDVFSKSPWNELWNYQAANDRLLSLFHHPSAYCIGVYNSEQVLIGFLIGHTENWLGVTHFLIKEMCVSAPMQGQGVGSIMLSSLERYCKEKNIDRIELITAHGGLAEQFYKKNGFYTSNKMILMAKRLPK</sequence>
<dbReference type="Proteomes" id="UP001145072">
    <property type="component" value="Unassembled WGS sequence"/>
</dbReference>
<dbReference type="Pfam" id="PF00583">
    <property type="entry name" value="Acetyltransf_1"/>
    <property type="match status" value="1"/>
</dbReference>
<dbReference type="GO" id="GO:0016747">
    <property type="term" value="F:acyltransferase activity, transferring groups other than amino-acyl groups"/>
    <property type="evidence" value="ECO:0007669"/>
    <property type="project" value="InterPro"/>
</dbReference>
<gene>
    <name evidence="2" type="ORF">NC661_10075</name>
</gene>
<dbReference type="SUPFAM" id="SSF55729">
    <property type="entry name" value="Acyl-CoA N-acyltransferases (Nat)"/>
    <property type="match status" value="1"/>
</dbReference>
<dbReference type="RefSeq" id="WP_259865669.1">
    <property type="nucleotide sequence ID" value="NZ_JAMQJZ010000006.1"/>
</dbReference>
<keyword evidence="3" id="KW-1185">Reference proteome</keyword>
<dbReference type="InterPro" id="IPR000182">
    <property type="entry name" value="GNAT_dom"/>
</dbReference>
<evidence type="ECO:0000313" key="3">
    <source>
        <dbReference type="Proteomes" id="UP001145072"/>
    </source>
</evidence>
<evidence type="ECO:0000259" key="1">
    <source>
        <dbReference type="PROSITE" id="PS51186"/>
    </source>
</evidence>
<comment type="caution">
    <text evidence="2">The sequence shown here is derived from an EMBL/GenBank/DDBJ whole genome shotgun (WGS) entry which is preliminary data.</text>
</comment>
<name>A0A9X4AJS0_9BACI</name>
<proteinExistence type="predicted"/>
<reference evidence="2" key="1">
    <citation type="submission" date="2022-06" db="EMBL/GenBank/DDBJ databases">
        <title>Aquibacillus sp. a new bacterium isolated from soil saline samples.</title>
        <authorList>
            <person name="Galisteo C."/>
            <person name="De La Haba R."/>
            <person name="Sanchez-Porro C."/>
            <person name="Ventosa A."/>
        </authorList>
    </citation>
    <scope>NUCLEOTIDE SEQUENCE</scope>
    <source>
        <strain evidence="2">JCM 12387</strain>
    </source>
</reference>
<feature type="domain" description="N-acetyltransferase" evidence="1">
    <location>
        <begin position="1"/>
        <end position="147"/>
    </location>
</feature>
<dbReference type="InterPro" id="IPR016181">
    <property type="entry name" value="Acyl_CoA_acyltransferase"/>
</dbReference>
<organism evidence="2 3">
    <name type="scientific">Aquibacillus koreensis</name>
    <dbReference type="NCBI Taxonomy" id="279446"/>
    <lineage>
        <taxon>Bacteria</taxon>
        <taxon>Bacillati</taxon>
        <taxon>Bacillota</taxon>
        <taxon>Bacilli</taxon>
        <taxon>Bacillales</taxon>
        <taxon>Bacillaceae</taxon>
        <taxon>Aquibacillus</taxon>
    </lineage>
</organism>
<protein>
    <submittedName>
        <fullName evidence="2">GNAT family N-acetyltransferase</fullName>
    </submittedName>
</protein>
<evidence type="ECO:0000313" key="2">
    <source>
        <dbReference type="EMBL" id="MDC3420715.1"/>
    </source>
</evidence>
<dbReference type="EMBL" id="JAMQJZ010000006">
    <property type="protein sequence ID" value="MDC3420715.1"/>
    <property type="molecule type" value="Genomic_DNA"/>
</dbReference>